<evidence type="ECO:0000313" key="2">
    <source>
        <dbReference type="Proteomes" id="UP000217446"/>
    </source>
</evidence>
<evidence type="ECO:0000313" key="1">
    <source>
        <dbReference type="EMBL" id="GAX54878.1"/>
    </source>
</evidence>
<dbReference type="AlphaFoldDB" id="A0A250VKZ1"/>
<dbReference type="InterPro" id="IPR029058">
    <property type="entry name" value="AB_hydrolase_fold"/>
</dbReference>
<dbReference type="Gene3D" id="3.40.50.1820">
    <property type="entry name" value="alpha/beta hydrolase"/>
    <property type="match status" value="1"/>
</dbReference>
<dbReference type="SUPFAM" id="SSF53474">
    <property type="entry name" value="alpha/beta-Hydrolases"/>
    <property type="match status" value="1"/>
</dbReference>
<gene>
    <name evidence="1" type="ORF">SO3561_06431</name>
</gene>
<name>A0A250VKZ1_STROL</name>
<dbReference type="EMBL" id="BDQI01000016">
    <property type="protein sequence ID" value="GAX54878.1"/>
    <property type="molecule type" value="Genomic_DNA"/>
</dbReference>
<keyword evidence="2" id="KW-1185">Reference proteome</keyword>
<dbReference type="RefSeq" id="WP_067375007.1">
    <property type="nucleotide sequence ID" value="NZ_BDQI01000016.1"/>
</dbReference>
<accession>A0A250VKZ1</accession>
<comment type="caution">
    <text evidence="1">The sequence shown here is derived from an EMBL/GenBank/DDBJ whole genome shotgun (WGS) entry which is preliminary data.</text>
</comment>
<sequence length="74" mass="8229">MVRAIRTGRVYYLNARAGGIQKRTSILWGRRDVVVRSNVAEAYKDAIRDSRLVFLEEGAHSPATAVLIDLESGL</sequence>
<protein>
    <submittedName>
        <fullName evidence="1">Uncharacterized protein</fullName>
    </submittedName>
</protein>
<proteinExistence type="predicted"/>
<dbReference type="Proteomes" id="UP000217446">
    <property type="component" value="Unassembled WGS sequence"/>
</dbReference>
<dbReference type="STRING" id="1963.AQJ27_29000"/>
<reference evidence="2" key="1">
    <citation type="submission" date="2017-05" db="EMBL/GenBank/DDBJ databases">
        <title>Streptomyces olivochromogenes NBRC 3561 whole genome shotgun sequence.</title>
        <authorList>
            <person name="Dohra H."/>
            <person name="Kodani S."/>
        </authorList>
    </citation>
    <scope>NUCLEOTIDE SEQUENCE [LARGE SCALE GENOMIC DNA]</scope>
    <source>
        <strain evidence="2">NBRC 3561</strain>
    </source>
</reference>
<organism evidence="1 2">
    <name type="scientific">Streptomyces olivochromogenes</name>
    <dbReference type="NCBI Taxonomy" id="1963"/>
    <lineage>
        <taxon>Bacteria</taxon>
        <taxon>Bacillati</taxon>
        <taxon>Actinomycetota</taxon>
        <taxon>Actinomycetes</taxon>
        <taxon>Kitasatosporales</taxon>
        <taxon>Streptomycetaceae</taxon>
        <taxon>Streptomyces</taxon>
    </lineage>
</organism>